<accession>F5L4N0</accession>
<sequence>METHRELLQRLYAETCRIREQLARVHEDMNRNDPAVVEQLQAAVEARGHTIAKLQNLQQEGSLAWTGEEKELLARLREWEPELNERLRSLYTAFARQLQKLNQGKQAAHKYQQPYAAIYTDGTYIDKRK</sequence>
<dbReference type="eggNOG" id="ENOG50332BX">
    <property type="taxonomic scope" value="Bacteria"/>
</dbReference>
<dbReference type="OrthoDB" id="2353131at2"/>
<dbReference type="KEGG" id="cthu:HUR95_00410"/>
<proteinExistence type="predicted"/>
<organism evidence="1 3">
    <name type="scientific">Caldalkalibacillus thermarum (strain TA2.A1)</name>
    <dbReference type="NCBI Taxonomy" id="986075"/>
    <lineage>
        <taxon>Bacteria</taxon>
        <taxon>Bacillati</taxon>
        <taxon>Bacillota</taxon>
        <taxon>Bacilli</taxon>
        <taxon>Bacillales</taxon>
        <taxon>Bacillaceae</taxon>
        <taxon>Caldalkalibacillus</taxon>
    </lineage>
</organism>
<gene>
    <name evidence="1" type="ORF">CathTA2_0743</name>
    <name evidence="2" type="ORF">HUR95_00410</name>
</gene>
<dbReference type="EMBL" id="CP082237">
    <property type="protein sequence ID" value="QZT33940.1"/>
    <property type="molecule type" value="Genomic_DNA"/>
</dbReference>
<dbReference type="Proteomes" id="UP000825179">
    <property type="component" value="Chromosome"/>
</dbReference>
<evidence type="ECO:0008006" key="5">
    <source>
        <dbReference type="Google" id="ProtNLM"/>
    </source>
</evidence>
<evidence type="ECO:0000313" key="1">
    <source>
        <dbReference type="EMBL" id="EGL83696.1"/>
    </source>
</evidence>
<dbReference type="AlphaFoldDB" id="F5L4N0"/>
<dbReference type="Proteomes" id="UP000010716">
    <property type="component" value="Unassembled WGS sequence"/>
</dbReference>
<evidence type="ECO:0000313" key="4">
    <source>
        <dbReference type="Proteomes" id="UP000825179"/>
    </source>
</evidence>
<reference evidence="2" key="3">
    <citation type="submission" date="2021-08" db="EMBL/GenBank/DDBJ databases">
        <authorList>
            <person name="de Jong S."/>
            <person name="van den Broek M."/>
            <person name="Merkel A."/>
            <person name="de la Torre Cortes P."/>
            <person name="Kalamorz F."/>
            <person name="Cook G."/>
            <person name="van Loosdrecht M."/>
            <person name="McMillan D."/>
        </authorList>
    </citation>
    <scope>NUCLEOTIDE SEQUENCE</scope>
    <source>
        <strain evidence="2">TA2.A1</strain>
    </source>
</reference>
<name>F5L4N0_CALTT</name>
<keyword evidence="4" id="KW-1185">Reference proteome</keyword>
<dbReference type="RefSeq" id="WP_007503230.1">
    <property type="nucleotide sequence ID" value="NZ_AFCE01000088.1"/>
</dbReference>
<reference evidence="2 4" key="2">
    <citation type="journal article" date="2020" name="Extremophiles">
        <title>Genomic analysis of Caldalkalibacillus thermarum TA2.A1 reveals aerobic alkaliphilic metabolism and evolutionary hallmarks linking alkaliphilic bacteria and plant life.</title>
        <authorList>
            <person name="de Jong S.I."/>
            <person name="van den Broek M.A."/>
            <person name="Merkel A.Y."/>
            <person name="de la Torre Cortes P."/>
            <person name="Kalamorz F."/>
            <person name="Cook G.M."/>
            <person name="van Loosdrecht M.C.M."/>
            <person name="McMillan D.G.G."/>
        </authorList>
    </citation>
    <scope>NUCLEOTIDE SEQUENCE [LARGE SCALE GENOMIC DNA]</scope>
    <source>
        <strain evidence="2 4">TA2.A1</strain>
    </source>
</reference>
<reference evidence="1 3" key="1">
    <citation type="journal article" date="2011" name="J. Bacteriol.">
        <title>Draft genome sequence of the thermoalkaliphilic Caldalkalibacillus thermarum strain TA2.A1.</title>
        <authorList>
            <person name="Kalamorz F."/>
            <person name="Keis S."/>
            <person name="McMillan D.G."/>
            <person name="Olsson K."/>
            <person name="Stanton J.A."/>
            <person name="Stockwell P."/>
            <person name="Black M.A."/>
            <person name="Klingeman D.M."/>
            <person name="Land M.L."/>
            <person name="Han C.S."/>
            <person name="Martin S.L."/>
            <person name="Becher S.A."/>
            <person name="Peddie C.J."/>
            <person name="Morgan H.W."/>
            <person name="Matthies D."/>
            <person name="Preiss L."/>
            <person name="Meier T."/>
            <person name="Brown S.D."/>
            <person name="Cook G.M."/>
        </authorList>
    </citation>
    <scope>NUCLEOTIDE SEQUENCE [LARGE SCALE GENOMIC DNA]</scope>
    <source>
        <strain evidence="1 3">TA2.A1</strain>
    </source>
</reference>
<evidence type="ECO:0000313" key="2">
    <source>
        <dbReference type="EMBL" id="QZT33940.1"/>
    </source>
</evidence>
<dbReference type="EMBL" id="AFCE01000088">
    <property type="protein sequence ID" value="EGL83696.1"/>
    <property type="molecule type" value="Genomic_DNA"/>
</dbReference>
<protein>
    <recommendedName>
        <fullName evidence="5">FlgN family protein</fullName>
    </recommendedName>
</protein>
<evidence type="ECO:0000313" key="3">
    <source>
        <dbReference type="Proteomes" id="UP000010716"/>
    </source>
</evidence>